<dbReference type="InterPro" id="IPR001320">
    <property type="entry name" value="Iontro_rcpt_C"/>
</dbReference>
<keyword evidence="12" id="KW-0628">Postsynaptic cell membrane</keyword>
<keyword evidence="13" id="KW-1071">Ligand-gated ion channel</keyword>
<feature type="disulfide bond" evidence="19">
    <location>
        <begin position="909"/>
        <end position="965"/>
    </location>
</feature>
<dbReference type="KEGG" id="dpte:113789887"/>
<dbReference type="SMART" id="SM00918">
    <property type="entry name" value="Lig_chan-Glu_bd"/>
    <property type="match status" value="1"/>
</dbReference>
<dbReference type="InterPro" id="IPR015683">
    <property type="entry name" value="Ionotropic_Glu_rcpt"/>
</dbReference>
<name>A0A6P6XR57_DERPT</name>
<keyword evidence="8" id="KW-0406">Ion transport</keyword>
<dbReference type="CDD" id="cd06382">
    <property type="entry name" value="PBP1_iGluR_Kainate"/>
    <property type="match status" value="1"/>
</dbReference>
<protein>
    <recommendedName>
        <fullName evidence="16">Glutamate receptor 1</fullName>
    </recommendedName>
</protein>
<gene>
    <name evidence="24" type="primary">LOC113789887</name>
</gene>
<feature type="transmembrane region" description="Helical" evidence="20">
    <location>
        <begin position="1300"/>
        <end position="1322"/>
    </location>
</feature>
<keyword evidence="14" id="KW-0407">Ion channel</keyword>
<dbReference type="GO" id="GO:0045211">
    <property type="term" value="C:postsynaptic membrane"/>
    <property type="evidence" value="ECO:0007669"/>
    <property type="project" value="UniProtKB-SubCell"/>
</dbReference>
<evidence type="ECO:0000256" key="5">
    <source>
        <dbReference type="ARBA" id="ARBA00022729"/>
    </source>
</evidence>
<keyword evidence="19" id="KW-1015">Disulfide bond</keyword>
<keyword evidence="4 20" id="KW-0812">Transmembrane</keyword>
<dbReference type="FunFam" id="3.40.190.10:FF:000060">
    <property type="entry name" value="Glutamate receptor ionotropic, kainate 1"/>
    <property type="match status" value="1"/>
</dbReference>
<dbReference type="Gene3D" id="1.10.287.70">
    <property type="match status" value="1"/>
</dbReference>
<feature type="transmembrane region" description="Helical" evidence="20">
    <location>
        <begin position="1152"/>
        <end position="1174"/>
    </location>
</feature>
<dbReference type="PRINTS" id="PR00177">
    <property type="entry name" value="NMDARECEPTOR"/>
</dbReference>
<dbReference type="SUPFAM" id="SSF53822">
    <property type="entry name" value="Periplasmic binding protein-like I"/>
    <property type="match status" value="1"/>
</dbReference>
<dbReference type="Gene3D" id="3.40.50.2300">
    <property type="match status" value="2"/>
</dbReference>
<evidence type="ECO:0000256" key="8">
    <source>
        <dbReference type="ARBA" id="ARBA00023065"/>
    </source>
</evidence>
<keyword evidence="23" id="KW-1185">Reference proteome</keyword>
<evidence type="ECO:0000256" key="15">
    <source>
        <dbReference type="ARBA" id="ARBA00034104"/>
    </source>
</evidence>
<evidence type="ECO:0000256" key="3">
    <source>
        <dbReference type="ARBA" id="ARBA00022475"/>
    </source>
</evidence>
<feature type="site" description="Crucial to convey clamshell closure to channel opening" evidence="18">
    <location>
        <position position="828"/>
    </location>
</feature>
<feature type="binding site" evidence="17">
    <location>
        <position position="682"/>
    </location>
    <ligand>
        <name>L-glutamate</name>
        <dbReference type="ChEBI" id="CHEBI:29985"/>
    </ligand>
</feature>
<evidence type="ECO:0000256" key="18">
    <source>
        <dbReference type="PIRSR" id="PIRSR601508-2"/>
    </source>
</evidence>
<evidence type="ECO:0000256" key="19">
    <source>
        <dbReference type="PIRSR" id="PIRSR601508-3"/>
    </source>
</evidence>
<dbReference type="InterPro" id="IPR006202">
    <property type="entry name" value="Neur_chan_lig-bd"/>
</dbReference>
<feature type="transmembrane region" description="Helical" evidence="20">
    <location>
        <begin position="979"/>
        <end position="1004"/>
    </location>
</feature>
<feature type="domain" description="Ionotropic glutamate receptor L-glutamate and glycine-binding" evidence="22">
    <location>
        <begin position="613"/>
        <end position="666"/>
    </location>
</feature>
<feature type="transmembrane region" description="Helical" evidence="20">
    <location>
        <begin position="1215"/>
        <end position="1235"/>
    </location>
</feature>
<dbReference type="Pfam" id="PF01094">
    <property type="entry name" value="ANF_receptor"/>
    <property type="match status" value="1"/>
</dbReference>
<dbReference type="GO" id="GO:0008328">
    <property type="term" value="C:ionotropic glutamate receptor complex"/>
    <property type="evidence" value="ECO:0007669"/>
    <property type="project" value="UniProtKB-ARBA"/>
</dbReference>
<dbReference type="InterPro" id="IPR028082">
    <property type="entry name" value="Peripla_BP_I"/>
</dbReference>
<dbReference type="OrthoDB" id="5984008at2759"/>
<keyword evidence="2" id="KW-0813">Transport</keyword>
<dbReference type="SUPFAM" id="SSF53850">
    <property type="entry name" value="Periplasmic binding protein-like II"/>
    <property type="match status" value="1"/>
</dbReference>
<evidence type="ECO:0000256" key="13">
    <source>
        <dbReference type="ARBA" id="ARBA00023286"/>
    </source>
</evidence>
<comment type="similarity">
    <text evidence="1">Belongs to the glutamate-gated ion channel (TC 1.A.10.1) family.</text>
</comment>
<dbReference type="PANTHER" id="PTHR18966">
    <property type="entry name" value="IONOTROPIC GLUTAMATE RECEPTOR"/>
    <property type="match status" value="1"/>
</dbReference>
<evidence type="ECO:0000259" key="22">
    <source>
        <dbReference type="SMART" id="SM00918"/>
    </source>
</evidence>
<dbReference type="InterPro" id="IPR001508">
    <property type="entry name" value="Iono_Glu_rcpt_met"/>
</dbReference>
<feature type="transmembrane region" description="Helical" evidence="20">
    <location>
        <begin position="798"/>
        <end position="821"/>
    </location>
</feature>
<feature type="binding site" evidence="17">
    <location>
        <position position="897"/>
    </location>
    <ligand>
        <name>L-glutamate</name>
        <dbReference type="ChEBI" id="CHEBI:29985"/>
    </ligand>
</feature>
<feature type="domain" description="Ionotropic glutamate receptor C-terminal" evidence="21">
    <location>
        <begin position="584"/>
        <end position="960"/>
    </location>
</feature>
<dbReference type="CDD" id="cd18989">
    <property type="entry name" value="LGIC_ECD_cation"/>
    <property type="match status" value="1"/>
</dbReference>
<evidence type="ECO:0000256" key="1">
    <source>
        <dbReference type="ARBA" id="ARBA00008685"/>
    </source>
</evidence>
<evidence type="ECO:0000313" key="24">
    <source>
        <dbReference type="RefSeq" id="XP_027195278.1"/>
    </source>
</evidence>
<evidence type="ECO:0000256" key="14">
    <source>
        <dbReference type="ARBA" id="ARBA00023303"/>
    </source>
</evidence>
<comment type="subcellular location">
    <subcellularLocation>
        <location evidence="15">Postsynaptic cell membrane</location>
        <topology evidence="15">Multi-pass membrane protein</topology>
    </subcellularLocation>
</comment>
<dbReference type="Pfam" id="PF02931">
    <property type="entry name" value="Neur_chan_LBD"/>
    <property type="match status" value="1"/>
</dbReference>
<accession>A0A6P6XR57</accession>
<feature type="site" description="Interaction with the cone snail toxin Con-ikot-ikot" evidence="18">
    <location>
        <position position="855"/>
    </location>
</feature>
<sequence>MSNHYHLGQSIVITHYNRKRRRQQQITNHIKSIRPNHFTTIKQQIWQWSLLMLMLFVSLEITIINVNGQQQQQQQQAYHVPFANLQSLSSLVIGMQQQQPTFNIHHYPSSYLAPSVAKIGAIFHHQENFEHLSSSSSSSPLSASSLQSSIISSSSPSNIGSKTSSSNLIQQQSSSASAATNAIFQSQSSIATNNNRPSPSILGSNNDNDEFEAEIAFRYAVKRINKDRNILPNTTLIYDIEYISRDDSFHAAKKACKLIRDGAVAIFGPSDDRIGVHVQSVCDTLDIPHLETRKHNLNIGKEFSINLHPGAFAVAQSIRVLITFLNWTRIAVIYEDDINLIGLQELTTLPLAKNVQFFFRKTQQDSFRETLMDLRDREIYTMVVDIPHEHLPSFFTAILQIQMNENRYHYHFTTFDLEIFDLEDFMYNEVNITAYRIVDYSNPMIRSMLKEMSKYYPDIARQLLHQNHLIKASSAMMFDSVYAFARGLNQLSSSITMLNSFASCSNETAWNNGLTLYNYIDSLSFHGMTGPVMFKEGIRHNMRMELLKLRNFRLEKVGEFFYSTSLLNITNMDAFLTSKQRNVTLRVTTVMMEPYIRQMRSSNKSFELKLLQAEKIRYEGYCIDLLNAISKNLGFTYELYEVEDGRFGALDEQTGEWHGLVRELIDKRADLAIGPLTISYARENVIDFTKPYMNLGIGILFKMPTHAPTRLFSFMSPLAVDIWLYVVAAYVLVSSTLFIVARFSPYEWINPHPCIPDSESIKINQFNLADSFWFTVVTLMKQGCDMNPKSMSTRIIGAIWWFFTLILISSYTANLAAFLTVERITTPIESVEDLAHQSKIRYGTLRNSSTMSFFRDSKFPIYQKMWQFMEKHPENFAASYEEGRKRVLMGDYAFLMESTMIDYMVQRDCNLVQIGGLLDSKGYGIATQMGSEWKDKISLSILGLQENGELQMIYDKWWKSPGLTCTDELKNKDGKANPLGLGNIGGVFVVLLLGLVAAMISAMLEFMTHVKRINVRMDDVFTPDLILYDSIQPTNMMKKFNNAELIITNDGTVHWSPLLRMQSICRLNIQDWPYDQQKCSLIFISWSYPIDALALYISTKSINVRDLWPNNEWEVIGTSCDTLIVSDIPGRPDLFFPGVKYTISVRRRSTPYPYLIDAPIICTTIINIISIWLIDPFDPKRIRFQLNRLSFFIILITSFYPSYILGLGMFGTTRLVKFLGSMMVSSAVLMLWSALSMNIIQSTKPNPITEQIWRNMTQRALNWRLIRFNHYNIHANDANDDDDNGGDRQSSINEQRRRNYLFVILIDRVLLIIFLIIFFMFYKF</sequence>
<evidence type="ECO:0000313" key="23">
    <source>
        <dbReference type="Proteomes" id="UP000515146"/>
    </source>
</evidence>
<dbReference type="RefSeq" id="XP_027195278.1">
    <property type="nucleotide sequence ID" value="XM_027339477.1"/>
</dbReference>
<organism evidence="23 24">
    <name type="scientific">Dermatophagoides pteronyssinus</name>
    <name type="common">European house dust mite</name>
    <dbReference type="NCBI Taxonomy" id="6956"/>
    <lineage>
        <taxon>Eukaryota</taxon>
        <taxon>Metazoa</taxon>
        <taxon>Ecdysozoa</taxon>
        <taxon>Arthropoda</taxon>
        <taxon>Chelicerata</taxon>
        <taxon>Arachnida</taxon>
        <taxon>Acari</taxon>
        <taxon>Acariformes</taxon>
        <taxon>Sarcoptiformes</taxon>
        <taxon>Astigmata</taxon>
        <taxon>Psoroptidia</taxon>
        <taxon>Analgoidea</taxon>
        <taxon>Pyroglyphidae</taxon>
        <taxon>Dermatophagoidinae</taxon>
        <taxon>Dermatophagoides</taxon>
    </lineage>
</organism>
<evidence type="ECO:0000256" key="7">
    <source>
        <dbReference type="ARBA" id="ARBA00023018"/>
    </source>
</evidence>
<dbReference type="Pfam" id="PF10613">
    <property type="entry name" value="Lig_chan-Glu_bd"/>
    <property type="match status" value="1"/>
</dbReference>
<evidence type="ECO:0000256" key="2">
    <source>
        <dbReference type="ARBA" id="ARBA00022448"/>
    </source>
</evidence>
<feature type="binding site" evidence="17">
    <location>
        <position position="850"/>
    </location>
    <ligand>
        <name>L-glutamate</name>
        <dbReference type="ChEBI" id="CHEBI:29985"/>
    </ligand>
</feature>
<proteinExistence type="inferred from homology"/>
<dbReference type="InterPro" id="IPR001828">
    <property type="entry name" value="ANF_lig-bd_rcpt"/>
</dbReference>
<dbReference type="InParanoid" id="A0A6P6XR57"/>
<evidence type="ECO:0000256" key="17">
    <source>
        <dbReference type="PIRSR" id="PIRSR601508-1"/>
    </source>
</evidence>
<evidence type="ECO:0000256" key="4">
    <source>
        <dbReference type="ARBA" id="ARBA00022692"/>
    </source>
</evidence>
<evidence type="ECO:0000256" key="10">
    <source>
        <dbReference type="ARBA" id="ARBA00023170"/>
    </source>
</evidence>
<dbReference type="Pfam" id="PF00060">
    <property type="entry name" value="Lig_chan"/>
    <property type="match status" value="1"/>
</dbReference>
<keyword evidence="5" id="KW-0732">Signal</keyword>
<keyword evidence="7" id="KW-0770">Synapse</keyword>
<feature type="binding site" evidence="17">
    <location>
        <position position="849"/>
    </location>
    <ligand>
        <name>L-glutamate</name>
        <dbReference type="ChEBI" id="CHEBI:29985"/>
    </ligand>
</feature>
<dbReference type="GO" id="GO:0004970">
    <property type="term" value="F:glutamate-gated receptor activity"/>
    <property type="evidence" value="ECO:0007669"/>
    <property type="project" value="UniProtKB-ARBA"/>
</dbReference>
<feature type="binding site" evidence="17">
    <location>
        <position position="675"/>
    </location>
    <ligand>
        <name>L-glutamate</name>
        <dbReference type="ChEBI" id="CHEBI:29985"/>
    </ligand>
</feature>
<feature type="binding site" evidence="17">
    <location>
        <position position="677"/>
    </location>
    <ligand>
        <name>L-glutamate</name>
        <dbReference type="ChEBI" id="CHEBI:29985"/>
    </ligand>
</feature>
<evidence type="ECO:0000256" key="20">
    <source>
        <dbReference type="SAM" id="Phobius"/>
    </source>
</evidence>
<feature type="transmembrane region" description="Helical" evidence="20">
    <location>
        <begin position="1186"/>
        <end position="1209"/>
    </location>
</feature>
<keyword evidence="11" id="KW-0325">Glycoprotein</keyword>
<dbReference type="SUPFAM" id="SSF63712">
    <property type="entry name" value="Nicotinic receptor ligand binding domain-like"/>
    <property type="match status" value="1"/>
</dbReference>
<dbReference type="Gene3D" id="3.40.190.10">
    <property type="entry name" value="Periplasmic binding protein-like II"/>
    <property type="match status" value="2"/>
</dbReference>
<keyword evidence="3" id="KW-1003">Cell membrane</keyword>
<dbReference type="Gene3D" id="2.70.170.10">
    <property type="entry name" value="Neurotransmitter-gated ion-channel ligand-binding domain"/>
    <property type="match status" value="1"/>
</dbReference>
<evidence type="ECO:0000256" key="12">
    <source>
        <dbReference type="ARBA" id="ARBA00023257"/>
    </source>
</evidence>
<dbReference type="InterPro" id="IPR036734">
    <property type="entry name" value="Neur_chan_lig-bd_sf"/>
</dbReference>
<evidence type="ECO:0000256" key="11">
    <source>
        <dbReference type="ARBA" id="ARBA00023180"/>
    </source>
</evidence>
<evidence type="ECO:0000259" key="21">
    <source>
        <dbReference type="SMART" id="SM00079"/>
    </source>
</evidence>
<dbReference type="FunFam" id="1.10.287.70:FF:000064">
    <property type="entry name" value="Glutamate receptor ionotropic, kainate"/>
    <property type="match status" value="1"/>
</dbReference>
<dbReference type="Proteomes" id="UP000515146">
    <property type="component" value="Unplaced"/>
</dbReference>
<dbReference type="SUPFAM" id="SSF81324">
    <property type="entry name" value="Voltage-gated potassium channels"/>
    <property type="match status" value="1"/>
</dbReference>
<dbReference type="FunFam" id="3.40.190.10:FF:000024">
    <property type="entry name" value="Glutamate receptor, ionotropic, delta 1"/>
    <property type="match status" value="1"/>
</dbReference>
<reference evidence="24" key="1">
    <citation type="submission" date="2025-08" db="UniProtKB">
        <authorList>
            <consortium name="RefSeq"/>
        </authorList>
    </citation>
    <scope>IDENTIFICATION</scope>
    <source>
        <strain evidence="24">Airmid</strain>
    </source>
</reference>
<keyword evidence="6 20" id="KW-1133">Transmembrane helix</keyword>
<dbReference type="SMART" id="SM00079">
    <property type="entry name" value="PBPe"/>
    <property type="match status" value="1"/>
</dbReference>
<evidence type="ECO:0000256" key="16">
    <source>
        <dbReference type="ARBA" id="ARBA00072754"/>
    </source>
</evidence>
<evidence type="ECO:0000256" key="6">
    <source>
        <dbReference type="ARBA" id="ARBA00022989"/>
    </source>
</evidence>
<evidence type="ECO:0000256" key="9">
    <source>
        <dbReference type="ARBA" id="ARBA00023136"/>
    </source>
</evidence>
<keyword evidence="10" id="KW-0675">Receptor</keyword>
<keyword evidence="9 20" id="KW-0472">Membrane</keyword>
<dbReference type="InterPro" id="IPR019594">
    <property type="entry name" value="Glu/Gly-bd"/>
</dbReference>
<feature type="transmembrane region" description="Helical" evidence="20">
    <location>
        <begin position="722"/>
        <end position="743"/>
    </location>
</feature>